<dbReference type="InterPro" id="IPR020841">
    <property type="entry name" value="PKS_Beta-ketoAc_synthase_dom"/>
</dbReference>
<dbReference type="SUPFAM" id="SSF53901">
    <property type="entry name" value="Thiolase-like"/>
    <property type="match status" value="2"/>
</dbReference>
<reference evidence="5 6" key="1">
    <citation type="submission" date="2018-02" db="EMBL/GenBank/DDBJ databases">
        <title>Novel Leptospira species isolated from soil and water in Japan.</title>
        <authorList>
            <person name="Nakao R."/>
            <person name="Masuzawa T."/>
        </authorList>
    </citation>
    <scope>NUCLEOTIDE SEQUENCE [LARGE SCALE GENOMIC DNA]</scope>
    <source>
        <strain evidence="5 6">YH101</strain>
    </source>
</reference>
<dbReference type="GO" id="GO:0006633">
    <property type="term" value="P:fatty acid biosynthetic process"/>
    <property type="evidence" value="ECO:0007669"/>
    <property type="project" value="TreeGrafter"/>
</dbReference>
<organism evidence="5 6">
    <name type="scientific">Leptospira ryugenii</name>
    <dbReference type="NCBI Taxonomy" id="1917863"/>
    <lineage>
        <taxon>Bacteria</taxon>
        <taxon>Pseudomonadati</taxon>
        <taxon>Spirochaetota</taxon>
        <taxon>Spirochaetia</taxon>
        <taxon>Leptospirales</taxon>
        <taxon>Leptospiraceae</taxon>
        <taxon>Leptospira</taxon>
    </lineage>
</organism>
<dbReference type="InterPro" id="IPR016039">
    <property type="entry name" value="Thiolase-like"/>
</dbReference>
<name>A0A2P2E1Y3_9LEPT</name>
<dbReference type="Proteomes" id="UP000245133">
    <property type="component" value="Unassembled WGS sequence"/>
</dbReference>
<gene>
    <name evidence="5" type="primary">fabB</name>
    <name evidence="5" type="ORF">LPTSP4_24340</name>
</gene>
<evidence type="ECO:0000313" key="5">
    <source>
        <dbReference type="EMBL" id="GBF50907.1"/>
    </source>
</evidence>
<evidence type="ECO:0000256" key="1">
    <source>
        <dbReference type="ARBA" id="ARBA00008467"/>
    </source>
</evidence>
<dbReference type="Pfam" id="PF02801">
    <property type="entry name" value="Ketoacyl-synt_C"/>
    <property type="match status" value="1"/>
</dbReference>
<evidence type="ECO:0000259" key="4">
    <source>
        <dbReference type="PROSITE" id="PS52004"/>
    </source>
</evidence>
<dbReference type="InterPro" id="IPR014030">
    <property type="entry name" value="Ketoacyl_synth_N"/>
</dbReference>
<dbReference type="RefSeq" id="WP_108977033.1">
    <property type="nucleotide sequence ID" value="NZ_BFBB01000007.1"/>
</dbReference>
<accession>A0A2P2E1Y3</accession>
<dbReference type="OrthoDB" id="9808669at2"/>
<proteinExistence type="inferred from homology"/>
<dbReference type="PROSITE" id="PS52004">
    <property type="entry name" value="KS3_2"/>
    <property type="match status" value="1"/>
</dbReference>
<dbReference type="GO" id="GO:0004315">
    <property type="term" value="F:3-oxoacyl-[acyl-carrier-protein] synthase activity"/>
    <property type="evidence" value="ECO:0007669"/>
    <property type="project" value="TreeGrafter"/>
</dbReference>
<sequence length="424" mass="46724">MTERRNQRVVITGIGVILPNALSVQDFWDHMKKGESQVDFLTRFSTEDIRVKTGAELREFDYSTHLPDLSPAHARYYNRETLAIMSALGDAQKDAGLNRNSVAPSRVGFIDSSSRASLAWWEHAWQIYNDSKDDKIFDKYAVLTSMASNPTNLTAIYANIQGFVTTVTAACVGGHHAVALCYQAIRKNRADVMYAGGHEFPLLKPLIKMYSDPSSSVMSTESKDPKKAMRPYDRSREGFVLGEGAICLCLESYDHAVKRGARIYAEINGTLSYNEASHAMRMDMTGSKAAKGLSDLLRIARHPLKDIDYFCGHGTATHNNDLAESRAIKLLYDGAPVSTWAPVGSIKPIYGHTFGAAGIINLAASALMIHNQTLVPTINLKDPDDECDHDHIAEGYREQKVKNIISLAFAIGSQSSFVSLAKVE</sequence>
<dbReference type="PANTHER" id="PTHR11712:SF336">
    <property type="entry name" value="3-OXOACYL-[ACYL-CARRIER-PROTEIN] SYNTHASE, MITOCHONDRIAL"/>
    <property type="match status" value="1"/>
</dbReference>
<comment type="similarity">
    <text evidence="1 3">Belongs to the thiolase-like superfamily. Beta-ketoacyl-ACP synthases family.</text>
</comment>
<dbReference type="PANTHER" id="PTHR11712">
    <property type="entry name" value="POLYKETIDE SYNTHASE-RELATED"/>
    <property type="match status" value="1"/>
</dbReference>
<keyword evidence="2 3" id="KW-0808">Transferase</keyword>
<dbReference type="InterPro" id="IPR014031">
    <property type="entry name" value="Ketoacyl_synth_C"/>
</dbReference>
<dbReference type="GO" id="GO:0005829">
    <property type="term" value="C:cytosol"/>
    <property type="evidence" value="ECO:0007669"/>
    <property type="project" value="TreeGrafter"/>
</dbReference>
<comment type="caution">
    <text evidence="5">The sequence shown here is derived from an EMBL/GenBank/DDBJ whole genome shotgun (WGS) entry which is preliminary data.</text>
</comment>
<evidence type="ECO:0000313" key="6">
    <source>
        <dbReference type="Proteomes" id="UP000245133"/>
    </source>
</evidence>
<feature type="domain" description="Ketosynthase family 3 (KS3)" evidence="4">
    <location>
        <begin position="6"/>
        <end position="422"/>
    </location>
</feature>
<dbReference type="Gene3D" id="3.40.47.10">
    <property type="match status" value="2"/>
</dbReference>
<evidence type="ECO:0000256" key="2">
    <source>
        <dbReference type="ARBA" id="ARBA00022679"/>
    </source>
</evidence>
<protein>
    <submittedName>
        <fullName evidence="5">3-oxoacyl-ACP synthase</fullName>
    </submittedName>
</protein>
<dbReference type="AlphaFoldDB" id="A0A2P2E1Y3"/>
<dbReference type="CDD" id="cd00834">
    <property type="entry name" value="KAS_I_II"/>
    <property type="match status" value="1"/>
</dbReference>
<dbReference type="Pfam" id="PF00109">
    <property type="entry name" value="ketoacyl-synt"/>
    <property type="match status" value="1"/>
</dbReference>
<evidence type="ECO:0000256" key="3">
    <source>
        <dbReference type="RuleBase" id="RU003694"/>
    </source>
</evidence>
<dbReference type="EMBL" id="BFBB01000007">
    <property type="protein sequence ID" value="GBF50907.1"/>
    <property type="molecule type" value="Genomic_DNA"/>
</dbReference>
<keyword evidence="6" id="KW-1185">Reference proteome</keyword>
<dbReference type="SMART" id="SM00825">
    <property type="entry name" value="PKS_KS"/>
    <property type="match status" value="1"/>
</dbReference>
<dbReference type="InterPro" id="IPR000794">
    <property type="entry name" value="Beta-ketoacyl_synthase"/>
</dbReference>